<keyword evidence="1" id="KW-0812">Transmembrane</keyword>
<dbReference type="EMBL" id="BMEM01000002">
    <property type="protein sequence ID" value="GGF50980.1"/>
    <property type="molecule type" value="Genomic_DNA"/>
</dbReference>
<gene>
    <name evidence="2" type="ORF">GCM10011366_18500</name>
</gene>
<dbReference type="Proteomes" id="UP000605670">
    <property type="component" value="Unassembled WGS sequence"/>
</dbReference>
<feature type="transmembrane region" description="Helical" evidence="1">
    <location>
        <begin position="20"/>
        <end position="41"/>
    </location>
</feature>
<dbReference type="RefSeq" id="WP_188430074.1">
    <property type="nucleotide sequence ID" value="NZ_BAABKH010000001.1"/>
</dbReference>
<organism evidence="2 3">
    <name type="scientific">Ornithinimicrobium tianjinense</name>
    <dbReference type="NCBI Taxonomy" id="1195761"/>
    <lineage>
        <taxon>Bacteria</taxon>
        <taxon>Bacillati</taxon>
        <taxon>Actinomycetota</taxon>
        <taxon>Actinomycetes</taxon>
        <taxon>Micrococcales</taxon>
        <taxon>Ornithinimicrobiaceae</taxon>
        <taxon>Ornithinimicrobium</taxon>
    </lineage>
</organism>
<name>A0A917BLZ3_9MICO</name>
<proteinExistence type="predicted"/>
<keyword evidence="3" id="KW-1185">Reference proteome</keyword>
<reference evidence="2" key="1">
    <citation type="journal article" date="2014" name="Int. J. Syst. Evol. Microbiol.">
        <title>Complete genome sequence of Corynebacterium casei LMG S-19264T (=DSM 44701T), isolated from a smear-ripened cheese.</title>
        <authorList>
            <consortium name="US DOE Joint Genome Institute (JGI-PGF)"/>
            <person name="Walter F."/>
            <person name="Albersmeier A."/>
            <person name="Kalinowski J."/>
            <person name="Ruckert C."/>
        </authorList>
    </citation>
    <scope>NUCLEOTIDE SEQUENCE</scope>
    <source>
        <strain evidence="2">CGMCC 1.12160</strain>
    </source>
</reference>
<keyword evidence="1" id="KW-0472">Membrane</keyword>
<keyword evidence="1" id="KW-1133">Transmembrane helix</keyword>
<reference evidence="2" key="2">
    <citation type="submission" date="2020-09" db="EMBL/GenBank/DDBJ databases">
        <authorList>
            <person name="Sun Q."/>
            <person name="Zhou Y."/>
        </authorList>
    </citation>
    <scope>NUCLEOTIDE SEQUENCE</scope>
    <source>
        <strain evidence="2">CGMCC 1.12160</strain>
    </source>
</reference>
<dbReference type="AlphaFoldDB" id="A0A917BLZ3"/>
<sequence>MSPRNATTDPTPRELLAGRVAVALVVLEAVALVGIAVFYLYELATGKGTDPMVVIMSVATMAVFVIGLAYSAKGLWHRHPRAQAPVIAFNFLLVALGIAMFQFAPWWLATILLVGSAATVACVFLMGRLEGHPSST</sequence>
<feature type="transmembrane region" description="Helical" evidence="1">
    <location>
        <begin position="84"/>
        <end position="101"/>
    </location>
</feature>
<evidence type="ECO:0000313" key="2">
    <source>
        <dbReference type="EMBL" id="GGF50980.1"/>
    </source>
</evidence>
<comment type="caution">
    <text evidence="2">The sequence shown here is derived from an EMBL/GenBank/DDBJ whole genome shotgun (WGS) entry which is preliminary data.</text>
</comment>
<protein>
    <submittedName>
        <fullName evidence="2">Uncharacterized protein</fullName>
    </submittedName>
</protein>
<evidence type="ECO:0000313" key="3">
    <source>
        <dbReference type="Proteomes" id="UP000605670"/>
    </source>
</evidence>
<evidence type="ECO:0000256" key="1">
    <source>
        <dbReference type="SAM" id="Phobius"/>
    </source>
</evidence>
<feature type="transmembrane region" description="Helical" evidence="1">
    <location>
        <begin position="53"/>
        <end position="72"/>
    </location>
</feature>
<feature type="transmembrane region" description="Helical" evidence="1">
    <location>
        <begin position="107"/>
        <end position="127"/>
    </location>
</feature>
<accession>A0A917BLZ3</accession>